<keyword evidence="2" id="KW-0456">Lyase</keyword>
<keyword evidence="1" id="KW-0479">Metal-binding</keyword>
<dbReference type="SUPFAM" id="SSF53800">
    <property type="entry name" value="Chelatase"/>
    <property type="match status" value="1"/>
</dbReference>
<gene>
    <name evidence="3" type="ORF">F4561_002771</name>
</gene>
<evidence type="ECO:0000313" key="4">
    <source>
        <dbReference type="Proteomes" id="UP000523007"/>
    </source>
</evidence>
<dbReference type="GO" id="GO:0046872">
    <property type="term" value="F:metal ion binding"/>
    <property type="evidence" value="ECO:0007669"/>
    <property type="project" value="UniProtKB-KW"/>
</dbReference>
<protein>
    <submittedName>
        <fullName evidence="3">Sirohydrochlorin ferrochelatase</fullName>
    </submittedName>
</protein>
<dbReference type="RefSeq" id="WP_184578941.1">
    <property type="nucleotide sequence ID" value="NZ_JACHJT010000001.1"/>
</dbReference>
<evidence type="ECO:0000256" key="2">
    <source>
        <dbReference type="ARBA" id="ARBA00023239"/>
    </source>
</evidence>
<dbReference type="Proteomes" id="UP000523007">
    <property type="component" value="Unassembled WGS sequence"/>
</dbReference>
<dbReference type="InterPro" id="IPR002762">
    <property type="entry name" value="CbiX-like"/>
</dbReference>
<dbReference type="InterPro" id="IPR050963">
    <property type="entry name" value="Sirohydro_Cobaltochel/CbiX"/>
</dbReference>
<dbReference type="CDD" id="cd03416">
    <property type="entry name" value="CbiX_SirB_N"/>
    <property type="match status" value="1"/>
</dbReference>
<evidence type="ECO:0000256" key="1">
    <source>
        <dbReference type="ARBA" id="ARBA00022723"/>
    </source>
</evidence>
<accession>A0A7W7W2N4</accession>
<dbReference type="GO" id="GO:0016829">
    <property type="term" value="F:lyase activity"/>
    <property type="evidence" value="ECO:0007669"/>
    <property type="project" value="UniProtKB-KW"/>
</dbReference>
<dbReference type="Pfam" id="PF01903">
    <property type="entry name" value="CbiX"/>
    <property type="match status" value="2"/>
</dbReference>
<comment type="caution">
    <text evidence="3">The sequence shown here is derived from an EMBL/GenBank/DDBJ whole genome shotgun (WGS) entry which is preliminary data.</text>
</comment>
<keyword evidence="4" id="KW-1185">Reference proteome</keyword>
<proteinExistence type="predicted"/>
<dbReference type="AlphaFoldDB" id="A0A7W7W2N4"/>
<evidence type="ECO:0000313" key="3">
    <source>
        <dbReference type="EMBL" id="MBB4931951.1"/>
    </source>
</evidence>
<dbReference type="Gene3D" id="3.40.50.1400">
    <property type="match status" value="2"/>
</dbReference>
<dbReference type="EMBL" id="JACHJT010000001">
    <property type="protein sequence ID" value="MBB4931951.1"/>
    <property type="molecule type" value="Genomic_DNA"/>
</dbReference>
<dbReference type="PANTHER" id="PTHR33542:SF5">
    <property type="entry name" value="FERROCHELATASE CHE1"/>
    <property type="match status" value="1"/>
</dbReference>
<reference evidence="3 4" key="1">
    <citation type="submission" date="2020-08" db="EMBL/GenBank/DDBJ databases">
        <title>Sequencing the genomes of 1000 actinobacteria strains.</title>
        <authorList>
            <person name="Klenk H.-P."/>
        </authorList>
    </citation>
    <scope>NUCLEOTIDE SEQUENCE [LARGE SCALE GENOMIC DNA]</scope>
    <source>
        <strain evidence="3 4">DSM 102030</strain>
    </source>
</reference>
<dbReference type="PANTHER" id="PTHR33542">
    <property type="entry name" value="SIROHYDROCHLORIN FERROCHELATASE, CHLOROPLASTIC"/>
    <property type="match status" value="1"/>
</dbReference>
<organism evidence="3 4">
    <name type="scientific">Lipingzhangella halophila</name>
    <dbReference type="NCBI Taxonomy" id="1783352"/>
    <lineage>
        <taxon>Bacteria</taxon>
        <taxon>Bacillati</taxon>
        <taxon>Actinomycetota</taxon>
        <taxon>Actinomycetes</taxon>
        <taxon>Streptosporangiales</taxon>
        <taxon>Nocardiopsidaceae</taxon>
        <taxon>Lipingzhangella</taxon>
    </lineage>
</organism>
<sequence length="248" mass="25575">MTPTLLLAVHGTRDPNGTSVAQALAREVAEDAGVPVRLGFADVCHPDVGQVAATIEGPIVVVPAFLAAGYHVHVDIPAQLARTGRTAVPLARARPDTLQDPRAAIITGALGEDDRLITTAAHRLHHAGWRPADAVVLAAAGSSDPRALAHVGTAARRLAAALATPAPVEAAYIATAAPTVPETVARLRRRGHTRVAIASWLLAPGLFHQRLAHAGADAVADPLCPEDGIAEVITARYRAAAALQPARA</sequence>
<name>A0A7W7W2N4_9ACTN</name>